<keyword evidence="2" id="KW-1185">Reference proteome</keyword>
<evidence type="ECO:0000313" key="1">
    <source>
        <dbReference type="EMBL" id="KAF2180891.1"/>
    </source>
</evidence>
<gene>
    <name evidence="1" type="ORF">K469DRAFT_714072</name>
</gene>
<evidence type="ECO:0000313" key="2">
    <source>
        <dbReference type="Proteomes" id="UP000800200"/>
    </source>
</evidence>
<reference evidence="1" key="1">
    <citation type="journal article" date="2020" name="Stud. Mycol.">
        <title>101 Dothideomycetes genomes: a test case for predicting lifestyles and emergence of pathogens.</title>
        <authorList>
            <person name="Haridas S."/>
            <person name="Albert R."/>
            <person name="Binder M."/>
            <person name="Bloem J."/>
            <person name="Labutti K."/>
            <person name="Salamov A."/>
            <person name="Andreopoulos B."/>
            <person name="Baker S."/>
            <person name="Barry K."/>
            <person name="Bills G."/>
            <person name="Bluhm B."/>
            <person name="Cannon C."/>
            <person name="Castanera R."/>
            <person name="Culley D."/>
            <person name="Daum C."/>
            <person name="Ezra D."/>
            <person name="Gonzalez J."/>
            <person name="Henrissat B."/>
            <person name="Kuo A."/>
            <person name="Liang C."/>
            <person name="Lipzen A."/>
            <person name="Lutzoni F."/>
            <person name="Magnuson J."/>
            <person name="Mondo S."/>
            <person name="Nolan M."/>
            <person name="Ohm R."/>
            <person name="Pangilinan J."/>
            <person name="Park H.-J."/>
            <person name="Ramirez L."/>
            <person name="Alfaro M."/>
            <person name="Sun H."/>
            <person name="Tritt A."/>
            <person name="Yoshinaga Y."/>
            <person name="Zwiers L.-H."/>
            <person name="Turgeon B."/>
            <person name="Goodwin S."/>
            <person name="Spatafora J."/>
            <person name="Crous P."/>
            <person name="Grigoriev I."/>
        </authorList>
    </citation>
    <scope>NUCLEOTIDE SEQUENCE</scope>
    <source>
        <strain evidence="1">CBS 207.26</strain>
    </source>
</reference>
<sequence>MLGGIETLSLRTATIEVTIVPHDGDIRFATSTEIRDFFPVIVRTRDRQFEPVYGGSLKPGWNELLYDRRIRRLSVKTGNYTVGVEAKLNDGRVLFSFAADIWLDGLN</sequence>
<dbReference type="OrthoDB" id="5422698at2759"/>
<accession>A0A6A6DN16</accession>
<organism evidence="1 2">
    <name type="scientific">Zopfia rhizophila CBS 207.26</name>
    <dbReference type="NCBI Taxonomy" id="1314779"/>
    <lineage>
        <taxon>Eukaryota</taxon>
        <taxon>Fungi</taxon>
        <taxon>Dikarya</taxon>
        <taxon>Ascomycota</taxon>
        <taxon>Pezizomycotina</taxon>
        <taxon>Dothideomycetes</taxon>
        <taxon>Dothideomycetes incertae sedis</taxon>
        <taxon>Zopfiaceae</taxon>
        <taxon>Zopfia</taxon>
    </lineage>
</organism>
<protein>
    <submittedName>
        <fullName evidence="1">Uncharacterized protein</fullName>
    </submittedName>
</protein>
<dbReference type="AlphaFoldDB" id="A0A6A6DN16"/>
<dbReference type="Proteomes" id="UP000800200">
    <property type="component" value="Unassembled WGS sequence"/>
</dbReference>
<dbReference type="EMBL" id="ML994655">
    <property type="protein sequence ID" value="KAF2180891.1"/>
    <property type="molecule type" value="Genomic_DNA"/>
</dbReference>
<name>A0A6A6DN16_9PEZI</name>
<proteinExistence type="predicted"/>